<evidence type="ECO:0000259" key="1">
    <source>
        <dbReference type="Pfam" id="PF00561"/>
    </source>
</evidence>
<dbReference type="EMBL" id="BART01033350">
    <property type="protein sequence ID" value="GAH06720.1"/>
    <property type="molecule type" value="Genomic_DNA"/>
</dbReference>
<dbReference type="AlphaFoldDB" id="X1DEG4"/>
<feature type="domain" description="AB hydrolase-1" evidence="1">
    <location>
        <begin position="10"/>
        <end position="60"/>
    </location>
</feature>
<dbReference type="Pfam" id="PF00561">
    <property type="entry name" value="Abhydrolase_1"/>
    <property type="match status" value="1"/>
</dbReference>
<name>X1DEG4_9ZZZZ</name>
<feature type="non-terminal residue" evidence="2">
    <location>
        <position position="1"/>
    </location>
</feature>
<dbReference type="InterPro" id="IPR000073">
    <property type="entry name" value="AB_hydrolase_1"/>
</dbReference>
<gene>
    <name evidence="2" type="ORF">S01H4_57354</name>
</gene>
<sequence>EATIGHDTLGRLPTIQAPTLVIVGAQDRLINPTSSDVLAGAIPGARLVKIEGGSHAFFMSKRGRFNKEVLDFLIGS</sequence>
<organism evidence="2">
    <name type="scientific">marine sediment metagenome</name>
    <dbReference type="NCBI Taxonomy" id="412755"/>
    <lineage>
        <taxon>unclassified sequences</taxon>
        <taxon>metagenomes</taxon>
        <taxon>ecological metagenomes</taxon>
    </lineage>
</organism>
<evidence type="ECO:0000313" key="2">
    <source>
        <dbReference type="EMBL" id="GAH06720.1"/>
    </source>
</evidence>
<dbReference type="InterPro" id="IPR029058">
    <property type="entry name" value="AB_hydrolase_fold"/>
</dbReference>
<reference evidence="2" key="1">
    <citation type="journal article" date="2014" name="Front. Microbiol.">
        <title>High frequency of phylogenetically diverse reductive dehalogenase-homologous genes in deep subseafloor sedimentary metagenomes.</title>
        <authorList>
            <person name="Kawai M."/>
            <person name="Futagami T."/>
            <person name="Toyoda A."/>
            <person name="Takaki Y."/>
            <person name="Nishi S."/>
            <person name="Hori S."/>
            <person name="Arai W."/>
            <person name="Tsubouchi T."/>
            <person name="Morono Y."/>
            <person name="Uchiyama I."/>
            <person name="Ito T."/>
            <person name="Fujiyama A."/>
            <person name="Inagaki F."/>
            <person name="Takami H."/>
        </authorList>
    </citation>
    <scope>NUCLEOTIDE SEQUENCE</scope>
    <source>
        <strain evidence="2">Expedition CK06-06</strain>
    </source>
</reference>
<accession>X1DEG4</accession>
<dbReference type="SUPFAM" id="SSF53474">
    <property type="entry name" value="alpha/beta-Hydrolases"/>
    <property type="match status" value="1"/>
</dbReference>
<dbReference type="Gene3D" id="3.40.50.1820">
    <property type="entry name" value="alpha/beta hydrolase"/>
    <property type="match status" value="1"/>
</dbReference>
<protein>
    <recommendedName>
        <fullName evidence="1">AB hydrolase-1 domain-containing protein</fullName>
    </recommendedName>
</protein>
<comment type="caution">
    <text evidence="2">The sequence shown here is derived from an EMBL/GenBank/DDBJ whole genome shotgun (WGS) entry which is preliminary data.</text>
</comment>
<proteinExistence type="predicted"/>